<comment type="caution">
    <text evidence="2">The sequence shown here is derived from an EMBL/GenBank/DDBJ whole genome shotgun (WGS) entry which is preliminary data.</text>
</comment>
<gene>
    <name evidence="2" type="ORF">GGR02_002179</name>
</gene>
<proteinExistence type="predicted"/>
<keyword evidence="1" id="KW-1133">Transmembrane helix</keyword>
<keyword evidence="1" id="KW-0472">Membrane</keyword>
<feature type="transmembrane region" description="Helical" evidence="1">
    <location>
        <begin position="35"/>
        <end position="55"/>
    </location>
</feature>
<evidence type="ECO:0000313" key="3">
    <source>
        <dbReference type="Proteomes" id="UP000559598"/>
    </source>
</evidence>
<dbReference type="AlphaFoldDB" id="A0A840DRW9"/>
<keyword evidence="3" id="KW-1185">Reference proteome</keyword>
<name>A0A840DRW9_9BACL</name>
<accession>A0A840DRW9</accession>
<dbReference type="Pfam" id="PF11151">
    <property type="entry name" value="DUF2929"/>
    <property type="match status" value="1"/>
</dbReference>
<evidence type="ECO:0000313" key="2">
    <source>
        <dbReference type="EMBL" id="MBB4074413.1"/>
    </source>
</evidence>
<protein>
    <submittedName>
        <fullName evidence="2">Cell shape-determining protein MreD</fullName>
    </submittedName>
</protein>
<sequence length="65" mass="7467">MSSVKFFWTFFWTFLLAQMATYVIGSMQGIYYQFSTGALLGVAMTVFVIIIANVLPNEPVHRHHH</sequence>
<dbReference type="Proteomes" id="UP000559598">
    <property type="component" value="Unassembled WGS sequence"/>
</dbReference>
<organism evidence="2 3">
    <name type="scientific">Anoxybacteroides voinovskiense</name>
    <dbReference type="NCBI Taxonomy" id="230470"/>
    <lineage>
        <taxon>Bacteria</taxon>
        <taxon>Bacillati</taxon>
        <taxon>Bacillota</taxon>
        <taxon>Bacilli</taxon>
        <taxon>Bacillales</taxon>
        <taxon>Anoxybacillaceae</taxon>
        <taxon>Anoxybacteroides</taxon>
    </lineage>
</organism>
<evidence type="ECO:0000256" key="1">
    <source>
        <dbReference type="SAM" id="Phobius"/>
    </source>
</evidence>
<dbReference type="InterPro" id="IPR021324">
    <property type="entry name" value="DUF2929"/>
</dbReference>
<reference evidence="2 3" key="1">
    <citation type="submission" date="2020-08" db="EMBL/GenBank/DDBJ databases">
        <title>Genomic Encyclopedia of Type Strains, Phase IV (KMG-IV): sequencing the most valuable type-strain genomes for metagenomic binning, comparative biology and taxonomic classification.</title>
        <authorList>
            <person name="Goeker M."/>
        </authorList>
    </citation>
    <scope>NUCLEOTIDE SEQUENCE [LARGE SCALE GENOMIC DNA]</scope>
    <source>
        <strain evidence="2 3">DSM 17075</strain>
    </source>
</reference>
<keyword evidence="1" id="KW-0812">Transmembrane</keyword>
<dbReference type="EMBL" id="JACIDE010000014">
    <property type="protein sequence ID" value="MBB4074413.1"/>
    <property type="molecule type" value="Genomic_DNA"/>
</dbReference>